<keyword evidence="7" id="KW-1185">Reference proteome</keyword>
<evidence type="ECO:0000256" key="2">
    <source>
        <dbReference type="ARBA" id="ARBA00006020"/>
    </source>
</evidence>
<evidence type="ECO:0000256" key="1">
    <source>
        <dbReference type="ARBA" id="ARBA00004305"/>
    </source>
</evidence>
<dbReference type="Proteomes" id="UP000492821">
    <property type="component" value="Unassembled WGS sequence"/>
</dbReference>
<protein>
    <recommendedName>
        <fullName evidence="6">Succinate dehydrogenase assembly factor 3</fullName>
        <shortName evidence="6">SDH assembly factor 3</shortName>
        <shortName evidence="6">SDHAF3</shortName>
    </recommendedName>
</protein>
<reference evidence="8" key="2">
    <citation type="submission" date="2020-10" db="UniProtKB">
        <authorList>
            <consortium name="WormBaseParasite"/>
        </authorList>
    </citation>
    <scope>IDENTIFICATION</scope>
</reference>
<keyword evidence="4 6" id="KW-0496">Mitochondrion</keyword>
<comment type="subunit">
    <text evidence="6">Interacts with the iron-sulfur protein subunit within the SDH catalytic dimer.</text>
</comment>
<evidence type="ECO:0000313" key="7">
    <source>
        <dbReference type="Proteomes" id="UP000492821"/>
    </source>
</evidence>
<dbReference type="PANTHER" id="PTHR13137">
    <property type="entry name" value="DC11 ACN9 HOMOLOG"/>
    <property type="match status" value="1"/>
</dbReference>
<evidence type="ECO:0000256" key="6">
    <source>
        <dbReference type="RuleBase" id="RU368039"/>
    </source>
</evidence>
<name>A0A7E4UWY6_PANRE</name>
<keyword evidence="3" id="KW-0809">Transit peptide</keyword>
<evidence type="ECO:0000256" key="3">
    <source>
        <dbReference type="ARBA" id="ARBA00022946"/>
    </source>
</evidence>
<accession>A0A7E4UWY6</accession>
<evidence type="ECO:0000256" key="5">
    <source>
        <dbReference type="ARBA" id="ARBA00023186"/>
    </source>
</evidence>
<keyword evidence="5 6" id="KW-0143">Chaperone</keyword>
<reference evidence="7" key="1">
    <citation type="journal article" date="2013" name="Genetics">
        <title>The draft genome and transcriptome of Panagrellus redivivus are shaped by the harsh demands of a free-living lifestyle.</title>
        <authorList>
            <person name="Srinivasan J."/>
            <person name="Dillman A.R."/>
            <person name="Macchietto M.G."/>
            <person name="Heikkinen L."/>
            <person name="Lakso M."/>
            <person name="Fracchia K.M."/>
            <person name="Antoshechkin I."/>
            <person name="Mortazavi A."/>
            <person name="Wong G."/>
            <person name="Sternberg P.W."/>
        </authorList>
    </citation>
    <scope>NUCLEOTIDE SEQUENCE [LARGE SCALE GENOMIC DNA]</scope>
    <source>
        <strain evidence="7">MT8872</strain>
    </source>
</reference>
<comment type="similarity">
    <text evidence="2 6">Belongs to the complex I LYR family. SDHAF3 subfamily.</text>
</comment>
<organism evidence="7 8">
    <name type="scientific">Panagrellus redivivus</name>
    <name type="common">Microworm</name>
    <dbReference type="NCBI Taxonomy" id="6233"/>
    <lineage>
        <taxon>Eukaryota</taxon>
        <taxon>Metazoa</taxon>
        <taxon>Ecdysozoa</taxon>
        <taxon>Nematoda</taxon>
        <taxon>Chromadorea</taxon>
        <taxon>Rhabditida</taxon>
        <taxon>Tylenchina</taxon>
        <taxon>Panagrolaimomorpha</taxon>
        <taxon>Panagrolaimoidea</taxon>
        <taxon>Panagrolaimidae</taxon>
        <taxon>Panagrellus</taxon>
    </lineage>
</organism>
<sequence>MSTPPNVGRFPLVLYKRILRLHYGLPTPEMRLMGDTYVKDEFRRHKDAPSPQALEFLKQWTDYCMLLSKQLSNKGIAKGKIGKELDPATIESLDEQRLYQLYELKVESDNWKSGPGVEKSDS</sequence>
<dbReference type="PANTHER" id="PTHR13137:SF6">
    <property type="entry name" value="SUCCINATE DEHYDROGENASE ASSEMBLY FACTOR 3, MITOCHONDRIAL"/>
    <property type="match status" value="1"/>
</dbReference>
<dbReference type="GO" id="GO:0005758">
    <property type="term" value="C:mitochondrial intermembrane space"/>
    <property type="evidence" value="ECO:0007669"/>
    <property type="project" value="TreeGrafter"/>
</dbReference>
<proteinExistence type="inferred from homology"/>
<evidence type="ECO:0000256" key="4">
    <source>
        <dbReference type="ARBA" id="ARBA00023128"/>
    </source>
</evidence>
<evidence type="ECO:0000313" key="8">
    <source>
        <dbReference type="WBParaSite" id="Pan_g13559.t1"/>
    </source>
</evidence>
<dbReference type="CDD" id="cd20270">
    <property type="entry name" value="Complex1_LYR_SDHAF3_LYRM10"/>
    <property type="match status" value="1"/>
</dbReference>
<dbReference type="GO" id="GO:0034553">
    <property type="term" value="P:mitochondrial respiratory chain complex II assembly"/>
    <property type="evidence" value="ECO:0007669"/>
    <property type="project" value="UniProtKB-UniRule"/>
</dbReference>
<dbReference type="GO" id="GO:0006105">
    <property type="term" value="P:succinate metabolic process"/>
    <property type="evidence" value="ECO:0007669"/>
    <property type="project" value="TreeGrafter"/>
</dbReference>
<dbReference type="Pfam" id="PF13233">
    <property type="entry name" value="Complex1_LYR_2"/>
    <property type="match status" value="1"/>
</dbReference>
<dbReference type="AlphaFoldDB" id="A0A7E4UWY6"/>
<comment type="function">
    <text evidence="6">Plays an essential role in the assembly of succinate dehydrogenase (SDH), an enzyme complex (also referred to as respiratory complex II) that is a component of both the tricarboxylic acid (TCA) cycle and the mitochondrial electron transport chain, and which couples the oxidation of succinate to fumarate with the reduction of ubiquinone (coenzyme Q) to ubiquinol. Promotes maturation of the iron-sulfur protein subunit of the SDH catalytic dimer, protecting it from the deleterious effects of oxidants. May act together with SDHAF1.</text>
</comment>
<dbReference type="GO" id="GO:0005759">
    <property type="term" value="C:mitochondrial matrix"/>
    <property type="evidence" value="ECO:0007669"/>
    <property type="project" value="UniProtKB-SubCell"/>
</dbReference>
<dbReference type="WBParaSite" id="Pan_g13559.t1">
    <property type="protein sequence ID" value="Pan_g13559.t1"/>
    <property type="gene ID" value="Pan_g13559"/>
</dbReference>
<dbReference type="InterPro" id="IPR008381">
    <property type="entry name" value="SDHAF3/Sdh7"/>
</dbReference>
<comment type="subcellular location">
    <subcellularLocation>
        <location evidence="1 6">Mitochondrion matrix</location>
    </subcellularLocation>
</comment>